<evidence type="ECO:0000313" key="1">
    <source>
        <dbReference type="EMBL" id="CAH9057849.1"/>
    </source>
</evidence>
<evidence type="ECO:0000313" key="2">
    <source>
        <dbReference type="Proteomes" id="UP001152484"/>
    </source>
</evidence>
<gene>
    <name evidence="1" type="ORF">CEURO_LOCUS1156</name>
</gene>
<dbReference type="InterPro" id="IPR043502">
    <property type="entry name" value="DNA/RNA_pol_sf"/>
</dbReference>
<keyword evidence="2" id="KW-1185">Reference proteome</keyword>
<protein>
    <submittedName>
        <fullName evidence="1">Uncharacterized protein</fullName>
    </submittedName>
</protein>
<dbReference type="Proteomes" id="UP001152484">
    <property type="component" value="Unassembled WGS sequence"/>
</dbReference>
<dbReference type="SUPFAM" id="SSF56672">
    <property type="entry name" value="DNA/RNA polymerases"/>
    <property type="match status" value="1"/>
</dbReference>
<dbReference type="EMBL" id="CAMAPE010000004">
    <property type="protein sequence ID" value="CAH9057849.1"/>
    <property type="molecule type" value="Genomic_DNA"/>
</dbReference>
<dbReference type="OrthoDB" id="1717466at2759"/>
<reference evidence="1" key="1">
    <citation type="submission" date="2022-07" db="EMBL/GenBank/DDBJ databases">
        <authorList>
            <person name="Macas J."/>
            <person name="Novak P."/>
            <person name="Neumann P."/>
        </authorList>
    </citation>
    <scope>NUCLEOTIDE SEQUENCE</scope>
</reference>
<proteinExistence type="predicted"/>
<accession>A0A9P1DY11</accession>
<dbReference type="AlphaFoldDB" id="A0A9P1DY11"/>
<name>A0A9P1DY11_CUSEU</name>
<organism evidence="1 2">
    <name type="scientific">Cuscuta europaea</name>
    <name type="common">European dodder</name>
    <dbReference type="NCBI Taxonomy" id="41803"/>
    <lineage>
        <taxon>Eukaryota</taxon>
        <taxon>Viridiplantae</taxon>
        <taxon>Streptophyta</taxon>
        <taxon>Embryophyta</taxon>
        <taxon>Tracheophyta</taxon>
        <taxon>Spermatophyta</taxon>
        <taxon>Magnoliopsida</taxon>
        <taxon>eudicotyledons</taxon>
        <taxon>Gunneridae</taxon>
        <taxon>Pentapetalae</taxon>
        <taxon>asterids</taxon>
        <taxon>lamiids</taxon>
        <taxon>Solanales</taxon>
        <taxon>Convolvulaceae</taxon>
        <taxon>Cuscuteae</taxon>
        <taxon>Cuscuta</taxon>
        <taxon>Cuscuta subgen. Cuscuta</taxon>
    </lineage>
</organism>
<dbReference type="CDD" id="cd09272">
    <property type="entry name" value="RNase_HI_RT_Ty1"/>
    <property type="match status" value="1"/>
</dbReference>
<dbReference type="PANTHER" id="PTHR11439">
    <property type="entry name" value="GAG-POL-RELATED RETROTRANSPOSON"/>
    <property type="match status" value="1"/>
</dbReference>
<comment type="caution">
    <text evidence="1">The sequence shown here is derived from an EMBL/GenBank/DDBJ whole genome shotgun (WGS) entry which is preliminary data.</text>
</comment>
<sequence length="203" mass="22474">MHGPLAAHWLAAKRILRYLKGTMCHGLLLRADAPLNLTAFSDANWGGPDTAGRSTTSYLIYLGSNVISWKSALQKTVSRSSTEAEYRAIANAAAEVLWVQHLLRELSISFTAPPRLFTDSLSATYVCKNPVFHSRMKHLALDYFFVRDLVAAGSLLVHHVSSKFQRADVLTKPLGRAGFLYFRSKMGVSDGSSILRGRIKDIH</sequence>
<dbReference type="PANTHER" id="PTHR11439:SF450">
    <property type="entry name" value="REVERSE TRANSCRIPTASE TY1_COPIA-TYPE DOMAIN-CONTAINING PROTEIN"/>
    <property type="match status" value="1"/>
</dbReference>